<evidence type="ECO:0000256" key="1">
    <source>
        <dbReference type="SAM" id="Phobius"/>
    </source>
</evidence>
<dbReference type="eggNOG" id="KOG1399">
    <property type="taxonomic scope" value="Eukaryota"/>
</dbReference>
<gene>
    <name evidence="2" type="ORF">THITE_2088044</name>
</gene>
<evidence type="ECO:0000313" key="2">
    <source>
        <dbReference type="EMBL" id="AEO66565.1"/>
    </source>
</evidence>
<accession>G2R1M3</accession>
<dbReference type="OrthoDB" id="74360at2759"/>
<dbReference type="RefSeq" id="XP_003652901.1">
    <property type="nucleotide sequence ID" value="XM_003652853.1"/>
</dbReference>
<reference evidence="2 3" key="1">
    <citation type="journal article" date="2011" name="Nat. Biotechnol.">
        <title>Comparative genomic analysis of the thermophilic biomass-degrading fungi Myceliophthora thermophila and Thielavia terrestris.</title>
        <authorList>
            <person name="Berka R.M."/>
            <person name="Grigoriev I.V."/>
            <person name="Otillar R."/>
            <person name="Salamov A."/>
            <person name="Grimwood J."/>
            <person name="Reid I."/>
            <person name="Ishmael N."/>
            <person name="John T."/>
            <person name="Darmond C."/>
            <person name="Moisan M.-C."/>
            <person name="Henrissat B."/>
            <person name="Coutinho P.M."/>
            <person name="Lombard V."/>
            <person name="Natvig D.O."/>
            <person name="Lindquist E."/>
            <person name="Schmutz J."/>
            <person name="Lucas S."/>
            <person name="Harris P."/>
            <person name="Powlowski J."/>
            <person name="Bellemare A."/>
            <person name="Taylor D."/>
            <person name="Butler G."/>
            <person name="de Vries R.P."/>
            <person name="Allijn I.E."/>
            <person name="van den Brink J."/>
            <person name="Ushinsky S."/>
            <person name="Storms R."/>
            <person name="Powell A.J."/>
            <person name="Paulsen I.T."/>
            <person name="Elbourne L.D.H."/>
            <person name="Baker S.E."/>
            <person name="Magnuson J."/>
            <person name="LaBoissiere S."/>
            <person name="Clutterbuck A.J."/>
            <person name="Martinez D."/>
            <person name="Wogulis M."/>
            <person name="de Leon A.L."/>
            <person name="Rey M.W."/>
            <person name="Tsang A."/>
        </authorList>
    </citation>
    <scope>NUCLEOTIDE SEQUENCE [LARGE SCALE GENOMIC DNA]</scope>
    <source>
        <strain evidence="3">ATCC 38088 / NRRL 8126</strain>
    </source>
</reference>
<keyword evidence="1" id="KW-1133">Transmembrane helix</keyword>
<keyword evidence="1" id="KW-0812">Transmembrane</keyword>
<dbReference type="HOGENOM" id="CLU_1111989_0_0_1"/>
<dbReference type="KEGG" id="ttt:THITE_2088044"/>
<dbReference type="GeneID" id="11518438"/>
<protein>
    <submittedName>
        <fullName evidence="2">Uncharacterized protein</fullName>
    </submittedName>
</protein>
<dbReference type="Proteomes" id="UP000008181">
    <property type="component" value="Chromosome 2"/>
</dbReference>
<proteinExistence type="predicted"/>
<name>G2R1M3_THETT</name>
<evidence type="ECO:0000313" key="3">
    <source>
        <dbReference type="Proteomes" id="UP000008181"/>
    </source>
</evidence>
<keyword evidence="3" id="KW-1185">Reference proteome</keyword>
<feature type="transmembrane region" description="Helical" evidence="1">
    <location>
        <begin position="58"/>
        <end position="76"/>
    </location>
</feature>
<organism evidence="2 3">
    <name type="scientific">Thermothielavioides terrestris (strain ATCC 38088 / NRRL 8126)</name>
    <name type="common">Thielavia terrestris</name>
    <dbReference type="NCBI Taxonomy" id="578455"/>
    <lineage>
        <taxon>Eukaryota</taxon>
        <taxon>Fungi</taxon>
        <taxon>Dikarya</taxon>
        <taxon>Ascomycota</taxon>
        <taxon>Pezizomycotina</taxon>
        <taxon>Sordariomycetes</taxon>
        <taxon>Sordariomycetidae</taxon>
        <taxon>Sordariales</taxon>
        <taxon>Chaetomiaceae</taxon>
        <taxon>Thermothielavioides</taxon>
        <taxon>Thermothielavioides terrestris</taxon>
    </lineage>
</organism>
<dbReference type="AlphaFoldDB" id="G2R1M3"/>
<dbReference type="EMBL" id="CP003010">
    <property type="protein sequence ID" value="AEO66565.1"/>
    <property type="molecule type" value="Genomic_DNA"/>
</dbReference>
<sequence>MATADVDAGLSSEQYPMAADLRKMARAHPLPMVPPGTVDLSAMAGDQATKQARTVLDALLAALTAMMLTLVANCFFPGQAYWKDSLALTRHLRTCTGFSVIAAALLQTKNLRETAGEIKLEDAAQFIPVTPVLSSTGDKRTMYAYNLGIEAADRQFVPLPTWVEAQLIHGGLSHRVSQEPDRHAALAAAGFPDLDSRHPDAVMAHHFFERAGGHYIDTGATGLVAEEKVSLRVGVQPETGLRFSDGSTVD</sequence>
<keyword evidence="1" id="KW-0472">Membrane</keyword>